<dbReference type="KEGG" id="kge:TQ33_1153"/>
<protein>
    <submittedName>
        <fullName evidence="2">Uncharacterized protein</fullName>
    </submittedName>
</protein>
<sequence length="178" mass="20449">MSRLIYKIRSFETATNAYCYLLKHGLRPDCLHIVSKMQSKFLRRGVNTANFWYKTNIIKGSLLGAFIGLLLSVLIYIVFTESNFIKREFVSMLSIIATLISIGFCTWLGGLLGLESKNSSLSKYEQYIKDGEHLLLVDLKTNECVETLKLFSKQFHDAQLLDHLADELIPFDFMRTVH</sequence>
<dbReference type="AlphaFoldDB" id="A0A0F6RC49"/>
<keyword evidence="1" id="KW-1133">Transmembrane helix</keyword>
<keyword evidence="1" id="KW-0472">Membrane</keyword>
<dbReference type="EMBL" id="CP010975">
    <property type="protein sequence ID" value="AKE52113.1"/>
    <property type="molecule type" value="Genomic_DNA"/>
</dbReference>
<dbReference type="STRING" id="914150.TQ33_1153"/>
<organism evidence="2 3">
    <name type="scientific">Kangiella geojedonensis</name>
    <dbReference type="NCBI Taxonomy" id="914150"/>
    <lineage>
        <taxon>Bacteria</taxon>
        <taxon>Pseudomonadati</taxon>
        <taxon>Pseudomonadota</taxon>
        <taxon>Gammaproteobacteria</taxon>
        <taxon>Kangiellales</taxon>
        <taxon>Kangiellaceae</taxon>
        <taxon>Kangiella</taxon>
    </lineage>
</organism>
<dbReference type="Proteomes" id="UP000034071">
    <property type="component" value="Chromosome"/>
</dbReference>
<feature type="transmembrane region" description="Helical" evidence="1">
    <location>
        <begin position="91"/>
        <end position="114"/>
    </location>
</feature>
<keyword evidence="3" id="KW-1185">Reference proteome</keyword>
<evidence type="ECO:0000313" key="3">
    <source>
        <dbReference type="Proteomes" id="UP000034071"/>
    </source>
</evidence>
<name>A0A0F6RC49_9GAMM</name>
<proteinExistence type="predicted"/>
<evidence type="ECO:0000256" key="1">
    <source>
        <dbReference type="SAM" id="Phobius"/>
    </source>
</evidence>
<feature type="transmembrane region" description="Helical" evidence="1">
    <location>
        <begin position="60"/>
        <end position="79"/>
    </location>
</feature>
<reference evidence="2 3" key="1">
    <citation type="submission" date="2015-02" db="EMBL/GenBank/DDBJ databases">
        <title>Complete genome sequence of Kangiella geojedonensis strain YCS-5T.</title>
        <authorList>
            <person name="Kim K.M."/>
        </authorList>
    </citation>
    <scope>NUCLEOTIDE SEQUENCE [LARGE SCALE GENOMIC DNA]</scope>
    <source>
        <strain evidence="2 3">YCS-5</strain>
    </source>
</reference>
<keyword evidence="1" id="KW-0812">Transmembrane</keyword>
<evidence type="ECO:0000313" key="2">
    <source>
        <dbReference type="EMBL" id="AKE52113.1"/>
    </source>
</evidence>
<dbReference type="HOGENOM" id="CLU_118626_0_0_6"/>
<gene>
    <name evidence="2" type="ORF">TQ33_1153</name>
</gene>
<accession>A0A0F6RC49</accession>